<keyword evidence="2" id="KW-1185">Reference proteome</keyword>
<protein>
    <submittedName>
        <fullName evidence="1">Uncharacterized protein</fullName>
    </submittedName>
</protein>
<gene>
    <name evidence="1" type="ORF">BG20_I0762</name>
</gene>
<dbReference type="EMBL" id="AHJG01000034">
    <property type="protein sequence ID" value="EPA06586.1"/>
    <property type="molecule type" value="Genomic_DNA"/>
</dbReference>
<sequence>MEHVSICDVMKGNTSEIIRKHESVIPSFLQNYSNLYAEFLHVFDNIYGTCYINEKEFFDKLNIDHRFLKQLKDNSEYIKNRYLENIELSTRFLDEQIKMQTSAMHSFENFANIMMDSYQKSLPKLMGSLIHLNNLVLF</sequence>
<name>S2EB62_9ARCH</name>
<dbReference type="Proteomes" id="UP000014065">
    <property type="component" value="Unassembled WGS sequence"/>
</dbReference>
<evidence type="ECO:0000313" key="1">
    <source>
        <dbReference type="EMBL" id="EPA06586.1"/>
    </source>
</evidence>
<proteinExistence type="predicted"/>
<reference evidence="1 2" key="1">
    <citation type="journal article" date="2012" name="J. Bacteriol.">
        <title>Genome Sequence of "Candidatus Nitrosoarchaeum limnia" BG20, a Low-Salinity Ammonia-Oxidizing Archaeon from the San Francisco Bay Estuary.</title>
        <authorList>
            <person name="Mosier A.C."/>
            <person name="Allen E.E."/>
            <person name="Kim M."/>
            <person name="Ferriera S."/>
            <person name="Francis C.A."/>
        </authorList>
    </citation>
    <scope>NUCLEOTIDE SEQUENCE [LARGE SCALE GENOMIC DNA]</scope>
    <source>
        <strain evidence="1 2">BG20</strain>
    </source>
</reference>
<comment type="caution">
    <text evidence="1">The sequence shown here is derived from an EMBL/GenBank/DDBJ whole genome shotgun (WGS) entry which is preliminary data.</text>
</comment>
<organism evidence="1 2">
    <name type="scientific">Candidatus Nitrosarchaeum limnium BG20</name>
    <dbReference type="NCBI Taxonomy" id="859192"/>
    <lineage>
        <taxon>Archaea</taxon>
        <taxon>Nitrososphaerota</taxon>
        <taxon>Nitrososphaeria</taxon>
        <taxon>Nitrosopumilales</taxon>
        <taxon>Nitrosopumilaceae</taxon>
        <taxon>Nitrosarchaeum</taxon>
    </lineage>
</organism>
<evidence type="ECO:0000313" key="2">
    <source>
        <dbReference type="Proteomes" id="UP000014065"/>
    </source>
</evidence>
<accession>S2EB62</accession>
<dbReference type="AlphaFoldDB" id="S2EB62"/>